<keyword evidence="5" id="KW-1185">Reference proteome</keyword>
<evidence type="ECO:0000313" key="4">
    <source>
        <dbReference type="EMBL" id="EFX72035.1"/>
    </source>
</evidence>
<gene>
    <name evidence="4" type="ORF">DAPPUDRAFT_326618</name>
</gene>
<evidence type="ECO:0000256" key="2">
    <source>
        <dbReference type="SAM" id="MobiDB-lite"/>
    </source>
</evidence>
<dbReference type="eggNOG" id="KOG3105">
    <property type="taxonomic scope" value="Eukaryota"/>
</dbReference>
<dbReference type="PANTHER" id="PTHR19303:SF71">
    <property type="entry name" value="ZINC FINGER PHD-TYPE DOMAIN-CONTAINING PROTEIN"/>
    <property type="match status" value="1"/>
</dbReference>
<feature type="compositionally biased region" description="Polar residues" evidence="2">
    <location>
        <begin position="451"/>
        <end position="463"/>
    </location>
</feature>
<feature type="region of interest" description="Disordered" evidence="2">
    <location>
        <begin position="451"/>
        <end position="559"/>
    </location>
</feature>
<dbReference type="InterPro" id="IPR036397">
    <property type="entry name" value="RNaseH_sf"/>
</dbReference>
<dbReference type="PROSITE" id="PS51253">
    <property type="entry name" value="HTH_CENPB"/>
    <property type="match status" value="1"/>
</dbReference>
<dbReference type="EMBL" id="GL732603">
    <property type="protein sequence ID" value="EFX72035.1"/>
    <property type="molecule type" value="Genomic_DNA"/>
</dbReference>
<dbReference type="Proteomes" id="UP000000305">
    <property type="component" value="Unassembled WGS sequence"/>
</dbReference>
<evidence type="ECO:0000313" key="5">
    <source>
        <dbReference type="Proteomes" id="UP000000305"/>
    </source>
</evidence>
<dbReference type="InterPro" id="IPR006600">
    <property type="entry name" value="HTH_CenpB_DNA-bd_dom"/>
</dbReference>
<accession>E9H8A3</accession>
<feature type="compositionally biased region" description="Polar residues" evidence="2">
    <location>
        <begin position="470"/>
        <end position="479"/>
    </location>
</feature>
<organism evidence="4 5">
    <name type="scientific">Daphnia pulex</name>
    <name type="common">Water flea</name>
    <dbReference type="NCBI Taxonomy" id="6669"/>
    <lineage>
        <taxon>Eukaryota</taxon>
        <taxon>Metazoa</taxon>
        <taxon>Ecdysozoa</taxon>
        <taxon>Arthropoda</taxon>
        <taxon>Crustacea</taxon>
        <taxon>Branchiopoda</taxon>
        <taxon>Diplostraca</taxon>
        <taxon>Cladocera</taxon>
        <taxon>Anomopoda</taxon>
        <taxon>Daphniidae</taxon>
        <taxon>Daphnia</taxon>
    </lineage>
</organism>
<dbReference type="OrthoDB" id="6377204at2759"/>
<dbReference type="InParanoid" id="E9H8A3"/>
<dbReference type="InterPro" id="IPR050863">
    <property type="entry name" value="CenT-Element_Derived"/>
</dbReference>
<dbReference type="GO" id="GO:0003677">
    <property type="term" value="F:DNA binding"/>
    <property type="evidence" value="ECO:0000318"/>
    <property type="project" value="GO_Central"/>
</dbReference>
<dbReference type="GO" id="GO:0005634">
    <property type="term" value="C:nucleus"/>
    <property type="evidence" value="ECO:0000318"/>
    <property type="project" value="GO_Central"/>
</dbReference>
<dbReference type="PANTHER" id="PTHR19303">
    <property type="entry name" value="TRANSPOSON"/>
    <property type="match status" value="1"/>
</dbReference>
<reference evidence="4 5" key="1">
    <citation type="journal article" date="2011" name="Science">
        <title>The ecoresponsive genome of Daphnia pulex.</title>
        <authorList>
            <person name="Colbourne J.K."/>
            <person name="Pfrender M.E."/>
            <person name="Gilbert D."/>
            <person name="Thomas W.K."/>
            <person name="Tucker A."/>
            <person name="Oakley T.H."/>
            <person name="Tokishita S."/>
            <person name="Aerts A."/>
            <person name="Arnold G.J."/>
            <person name="Basu M.K."/>
            <person name="Bauer D.J."/>
            <person name="Caceres C.E."/>
            <person name="Carmel L."/>
            <person name="Casola C."/>
            <person name="Choi J.H."/>
            <person name="Detter J.C."/>
            <person name="Dong Q."/>
            <person name="Dusheyko S."/>
            <person name="Eads B.D."/>
            <person name="Frohlich T."/>
            <person name="Geiler-Samerotte K.A."/>
            <person name="Gerlach D."/>
            <person name="Hatcher P."/>
            <person name="Jogdeo S."/>
            <person name="Krijgsveld J."/>
            <person name="Kriventseva E.V."/>
            <person name="Kultz D."/>
            <person name="Laforsch C."/>
            <person name="Lindquist E."/>
            <person name="Lopez J."/>
            <person name="Manak J.R."/>
            <person name="Muller J."/>
            <person name="Pangilinan J."/>
            <person name="Patwardhan R.P."/>
            <person name="Pitluck S."/>
            <person name="Pritham E.J."/>
            <person name="Rechtsteiner A."/>
            <person name="Rho M."/>
            <person name="Rogozin I.B."/>
            <person name="Sakarya O."/>
            <person name="Salamov A."/>
            <person name="Schaack S."/>
            <person name="Shapiro H."/>
            <person name="Shiga Y."/>
            <person name="Skalitzky C."/>
            <person name="Smith Z."/>
            <person name="Souvorov A."/>
            <person name="Sung W."/>
            <person name="Tang Z."/>
            <person name="Tsuchiya D."/>
            <person name="Tu H."/>
            <person name="Vos H."/>
            <person name="Wang M."/>
            <person name="Wolf Y.I."/>
            <person name="Yamagata H."/>
            <person name="Yamada T."/>
            <person name="Ye Y."/>
            <person name="Shaw J.R."/>
            <person name="Andrews J."/>
            <person name="Crease T.J."/>
            <person name="Tang H."/>
            <person name="Lucas S.M."/>
            <person name="Robertson H.M."/>
            <person name="Bork P."/>
            <person name="Koonin E.V."/>
            <person name="Zdobnov E.M."/>
            <person name="Grigoriev I.V."/>
            <person name="Lynch M."/>
            <person name="Boore J.L."/>
        </authorList>
    </citation>
    <scope>NUCLEOTIDE SEQUENCE [LARGE SCALE GENOMIC DNA]</scope>
</reference>
<evidence type="ECO:0000259" key="3">
    <source>
        <dbReference type="PROSITE" id="PS51253"/>
    </source>
</evidence>
<dbReference type="Pfam" id="PF03184">
    <property type="entry name" value="DDE_1"/>
    <property type="match status" value="1"/>
</dbReference>
<proteinExistence type="predicted"/>
<name>E9H8A3_DAPPU</name>
<dbReference type="PhylomeDB" id="E9H8A3"/>
<feature type="domain" description="HTH CENPB-type" evidence="3">
    <location>
        <begin position="75"/>
        <end position="153"/>
    </location>
</feature>
<dbReference type="Gene3D" id="3.30.420.10">
    <property type="entry name" value="Ribonuclease H-like superfamily/Ribonuclease H"/>
    <property type="match status" value="1"/>
</dbReference>
<feature type="compositionally biased region" description="Basic and acidic residues" evidence="2">
    <location>
        <begin position="499"/>
        <end position="509"/>
    </location>
</feature>
<keyword evidence="1" id="KW-0238">DNA-binding</keyword>
<protein>
    <recommendedName>
        <fullName evidence="3">HTH CENPB-type domain-containing protein</fullName>
    </recommendedName>
</protein>
<dbReference type="HOGENOM" id="CLU_013929_10_5_1"/>
<dbReference type="AlphaFoldDB" id="E9H8A3"/>
<dbReference type="InterPro" id="IPR004875">
    <property type="entry name" value="DDE_SF_endonuclease_dom"/>
</dbReference>
<evidence type="ECO:0000256" key="1">
    <source>
        <dbReference type="ARBA" id="ARBA00023125"/>
    </source>
</evidence>
<dbReference type="OMA" id="NHASHIT"/>
<feature type="compositionally biased region" description="Polar residues" evidence="2">
    <location>
        <begin position="548"/>
        <end position="559"/>
    </location>
</feature>
<dbReference type="KEGG" id="dpx:DAPPUDRAFT_326618"/>
<sequence>MVRTYIRKTDRGKVNSAHIYSAVKKVLIEKKALCHVGIEMSIPRRSLTRYCSNAKKIDADLSSVVENPKFSSSIGGYKLKKIFSSKEETKLVDYLKRASDIYYGLSTTELRKRAYQFADSLQKKIPSSWKMKKIAGVDWLHGFMKRHRDLSIRQPQATSLSRATSFNPHNVNAFFYNVDVTDRFHNMDESGFTTVQRPIGIIARKGGKQIGSLTSAKRGTLVTVALAVSSLGTNNNIPFCRVHFKQSFLRGAPLGSNGSANPSTQTRMTENDFVLFLTHFIKHVRPSTEHEVVLFLDNHSSHLSIKALDLAKANGIILITFPPHCSHKLQPLDRSVFGPFKSYFNTMATNWMREHPGETMQIPNIAELSFWPSPLNRFIFNDDADFAPSFVTDRPVVCDPPNPPSNTENEEIESVSLIVEEGEPFPIDNELFNVQLDNTLHILQDLANKQFPESSQASPINVQRSDRQIPENSQASSINDQKENQPTETTLETLRPHPKAGERKTTRDGGKKRRSSIITDTPEKEQLAAEKAASLAKKRPMKKILQENPETSNNAKSTA</sequence>